<evidence type="ECO:0000313" key="3">
    <source>
        <dbReference type="Proteomes" id="UP000598054"/>
    </source>
</evidence>
<dbReference type="RefSeq" id="WP_205016164.1">
    <property type="nucleotide sequence ID" value="NZ_CP070243.1"/>
</dbReference>
<accession>A0ABX7JEC5</accession>
<organism evidence="2 3">
    <name type="scientific">Streptomyces californicus</name>
    <dbReference type="NCBI Taxonomy" id="67351"/>
    <lineage>
        <taxon>Bacteria</taxon>
        <taxon>Bacillati</taxon>
        <taxon>Actinomycetota</taxon>
        <taxon>Actinomycetes</taxon>
        <taxon>Kitasatosporales</taxon>
        <taxon>Streptomycetaceae</taxon>
        <taxon>Streptomyces</taxon>
    </lineage>
</organism>
<gene>
    <name evidence="2" type="ORF">I6J41_34490</name>
</gene>
<sequence>MSDGNDATTSTKPSSASPPASSLTDTSNAFVRTSKATIGDKFFGTAMTAPAAVLTTLRQGANAHLKRLRRDNPAAHAALSRRLAEVFLAFGDGDIPVLLTTRQQARFVLGYEQQRAADFAARAARAAEKKAKAEVSGSEADEPAASAAGGAG</sequence>
<dbReference type="EMBL" id="CP070250">
    <property type="protein sequence ID" value="QRV45897.1"/>
    <property type="molecule type" value="Genomic_DNA"/>
</dbReference>
<feature type="region of interest" description="Disordered" evidence="1">
    <location>
        <begin position="130"/>
        <end position="152"/>
    </location>
</feature>
<proteinExistence type="predicted"/>
<dbReference type="GeneID" id="63984740"/>
<evidence type="ECO:0000313" key="2">
    <source>
        <dbReference type="EMBL" id="QRV45897.1"/>
    </source>
</evidence>
<keyword evidence="3" id="KW-1185">Reference proteome</keyword>
<feature type="region of interest" description="Disordered" evidence="1">
    <location>
        <begin position="1"/>
        <end position="26"/>
    </location>
</feature>
<reference evidence="2 3" key="1">
    <citation type="submission" date="2021-02" db="EMBL/GenBank/DDBJ databases">
        <title>FDA dAtabase for Regulatory Grade micrObial Sequences (FDA-ARGOS): Supporting development and validation of Infectious Disease Dx tests.</title>
        <authorList>
            <person name="Sproer C."/>
            <person name="Gronow S."/>
            <person name="Severitt S."/>
            <person name="Schroder I."/>
            <person name="Tallon L."/>
            <person name="Sadzewicz L."/>
            <person name="Zhao X."/>
            <person name="Boylan J."/>
            <person name="Ott S."/>
            <person name="Bowen H."/>
            <person name="Vavikolanu K."/>
            <person name="Mehta A."/>
            <person name="Aluvathingal J."/>
            <person name="Nadendla S."/>
            <person name="Lowell S."/>
            <person name="Myers T."/>
            <person name="Yan Y."/>
            <person name="Sichtig H."/>
        </authorList>
    </citation>
    <scope>NUCLEOTIDE SEQUENCE [LARGE SCALE GENOMIC DNA]</scope>
    <source>
        <strain evidence="2 3">FDAARGOS_1211</strain>
        <plasmid evidence="2 3">unnamed1</plasmid>
    </source>
</reference>
<name>A0ABX7JEC5_9ACTN</name>
<dbReference type="Pfam" id="PF09709">
    <property type="entry name" value="Cas_Csd1"/>
    <property type="match status" value="1"/>
</dbReference>
<feature type="compositionally biased region" description="Low complexity" evidence="1">
    <location>
        <begin position="143"/>
        <end position="152"/>
    </location>
</feature>
<protein>
    <submittedName>
        <fullName evidence="2">Type I-C CRISPR-associated protein Cas8c/Csd1</fullName>
    </submittedName>
</protein>
<dbReference type="Proteomes" id="UP000598054">
    <property type="component" value="Plasmid unnamed1"/>
</dbReference>
<keyword evidence="2" id="KW-0614">Plasmid</keyword>
<feature type="compositionally biased region" description="Low complexity" evidence="1">
    <location>
        <begin position="7"/>
        <end position="26"/>
    </location>
</feature>
<dbReference type="InterPro" id="IPR010144">
    <property type="entry name" value="CRISPR-assoc_prot_Csd1-typ"/>
</dbReference>
<evidence type="ECO:0000256" key="1">
    <source>
        <dbReference type="SAM" id="MobiDB-lite"/>
    </source>
</evidence>
<geneLocation type="plasmid" evidence="2 3">
    <name>unnamed1</name>
</geneLocation>